<dbReference type="PANTHER" id="PTHR10353">
    <property type="entry name" value="GLYCOSYL HYDROLASE"/>
    <property type="match status" value="1"/>
</dbReference>
<dbReference type="Proteomes" id="UP001341840">
    <property type="component" value="Unassembled WGS sequence"/>
</dbReference>
<dbReference type="EMBL" id="JASCZI010212445">
    <property type="protein sequence ID" value="MED6199486.1"/>
    <property type="molecule type" value="Genomic_DNA"/>
</dbReference>
<dbReference type="Pfam" id="PF00232">
    <property type="entry name" value="Glyco_hydro_1"/>
    <property type="match status" value="1"/>
</dbReference>
<dbReference type="PANTHER" id="PTHR10353:SF208">
    <property type="entry name" value="GLYCOSIDE HYDROLASE FAMILY 1 PROTEIN"/>
    <property type="match status" value="1"/>
</dbReference>
<sequence length="448" mass="51606">MGGSQAYGIPLHIPAMEDVELMAKMGLDAYRFSISWSRLIPDGKGPINEKGLQYYNNLINELKSQGIQAHVTLHHWDLPQSLEDEYGGWVDKKIVRDFTAYADVCFREFGDRVKHWTTVNEGNVFAQGGYDIGDLPPQHCSPSKFNCSKGNSSTEPYLATHNMLLAHASAATLYRKRYQFKQHGYIGFNLLTFGFLPLTNSSEDITAAQRAQDFYIGWFLNPFIFGDYPETMKKNVGSRLPIFTKSESNLVKGSIDFLGINFYYTYYVKDNPKNPYINQRDYMEDMAVELTNYVGNQTSPDEVPITLWSLQGLLDWMKKSYGDVPIYIHENGQKTHRNSSLEDWSRVKYLQEYIGGILDMIRNGHDIRGYFVWSFMDEFELLSGYEFSYGLYYIDLLEDPILTRQPKLSALWYSNFLNNRTMDPMVAMQMEKNSPLLLNNNSLLHNAI</sequence>
<dbReference type="InterPro" id="IPR017853">
    <property type="entry name" value="GH"/>
</dbReference>
<keyword evidence="4" id="KW-1185">Reference proteome</keyword>
<gene>
    <name evidence="3" type="ORF">PIB30_076325</name>
</gene>
<comment type="caution">
    <text evidence="3">The sequence shown here is derived from an EMBL/GenBank/DDBJ whole genome shotgun (WGS) entry which is preliminary data.</text>
</comment>
<evidence type="ECO:0000313" key="3">
    <source>
        <dbReference type="EMBL" id="MED6199486.1"/>
    </source>
</evidence>
<reference evidence="3 4" key="1">
    <citation type="journal article" date="2023" name="Plants (Basel)">
        <title>Bridging the Gap: Combining Genomics and Transcriptomics Approaches to Understand Stylosanthes scabra, an Orphan Legume from the Brazilian Caatinga.</title>
        <authorList>
            <person name="Ferreira-Neto J.R.C."/>
            <person name="da Silva M.D."/>
            <person name="Binneck E."/>
            <person name="de Melo N.F."/>
            <person name="da Silva R.H."/>
            <person name="de Melo A.L.T.M."/>
            <person name="Pandolfi V."/>
            <person name="Bustamante F.O."/>
            <person name="Brasileiro-Vidal A.C."/>
            <person name="Benko-Iseppon A.M."/>
        </authorList>
    </citation>
    <scope>NUCLEOTIDE SEQUENCE [LARGE SCALE GENOMIC DNA]</scope>
    <source>
        <tissue evidence="3">Leaves</tissue>
    </source>
</reference>
<dbReference type="SUPFAM" id="SSF51445">
    <property type="entry name" value="(Trans)glycosidases"/>
    <property type="match status" value="1"/>
</dbReference>
<evidence type="ECO:0000313" key="4">
    <source>
        <dbReference type="Proteomes" id="UP001341840"/>
    </source>
</evidence>
<comment type="similarity">
    <text evidence="1 2">Belongs to the glycosyl hydrolase 1 family.</text>
</comment>
<dbReference type="Gene3D" id="3.20.20.80">
    <property type="entry name" value="Glycosidases"/>
    <property type="match status" value="1"/>
</dbReference>
<protein>
    <submittedName>
        <fullName evidence="3">Uncharacterized protein</fullName>
    </submittedName>
</protein>
<evidence type="ECO:0000256" key="2">
    <source>
        <dbReference type="RuleBase" id="RU003690"/>
    </source>
</evidence>
<dbReference type="PRINTS" id="PR00131">
    <property type="entry name" value="GLHYDRLASE1"/>
</dbReference>
<evidence type="ECO:0000256" key="1">
    <source>
        <dbReference type="ARBA" id="ARBA00010838"/>
    </source>
</evidence>
<name>A0ABU6XNM0_9FABA</name>
<dbReference type="InterPro" id="IPR001360">
    <property type="entry name" value="Glyco_hydro_1"/>
</dbReference>
<accession>A0ABU6XNM0</accession>
<organism evidence="3 4">
    <name type="scientific">Stylosanthes scabra</name>
    <dbReference type="NCBI Taxonomy" id="79078"/>
    <lineage>
        <taxon>Eukaryota</taxon>
        <taxon>Viridiplantae</taxon>
        <taxon>Streptophyta</taxon>
        <taxon>Embryophyta</taxon>
        <taxon>Tracheophyta</taxon>
        <taxon>Spermatophyta</taxon>
        <taxon>Magnoliopsida</taxon>
        <taxon>eudicotyledons</taxon>
        <taxon>Gunneridae</taxon>
        <taxon>Pentapetalae</taxon>
        <taxon>rosids</taxon>
        <taxon>fabids</taxon>
        <taxon>Fabales</taxon>
        <taxon>Fabaceae</taxon>
        <taxon>Papilionoideae</taxon>
        <taxon>50 kb inversion clade</taxon>
        <taxon>dalbergioids sensu lato</taxon>
        <taxon>Dalbergieae</taxon>
        <taxon>Pterocarpus clade</taxon>
        <taxon>Stylosanthes</taxon>
    </lineage>
</organism>
<proteinExistence type="inferred from homology"/>